<feature type="region of interest" description="Disordered" evidence="1">
    <location>
        <begin position="781"/>
        <end position="864"/>
    </location>
</feature>
<dbReference type="GO" id="GO:0000462">
    <property type="term" value="P:maturation of SSU-rRNA from tricistronic rRNA transcript (SSU-rRNA, 5.8S rRNA, LSU-rRNA)"/>
    <property type="evidence" value="ECO:0007669"/>
    <property type="project" value="InterPro"/>
</dbReference>
<sequence length="922" mass="102081">MSGRFNDAGDRTLQVHRCRAVNFSPAGIVSLAITPDSSIGSKRHVMLACARNNGDLELWNPKNENWFLERTIPGSADSPIETVLWLHQNDIDSETAEDEDFDTPEERAAYVKSLRDAPPRLITAGLDGRITEWDTISMKPRMIAEVGGGAVWCATPNRTHTRMAIGCEDGHVRLLDIADGRLELLKLFEKSPTRILSAAWHSSGHFLAVGGADSCIRKMDTRTGRTIQRLTTDTVQGEETIVWDLKILHDHTIISGDSMGNVSFWDWKSGTQTQSLQAHGADVLCLTANKAGTKVWTSGVDRKVVQFTLVDVRSAKSKTPANKKNKRKGDGAKQWIISGEKRYHSHDVRALALMEGRPYDALVSGGVDTTLVVSSPLTEFPHLKQYRMPSFPHRPIVQMTKSGSRLMLVRFQDHVQVWRLGRSVPTYTSPNEMPNYAKIDHQREELVLNIKPKCTTSLSAAAISENGQWIAVSDMETVKLFRVEENPGHLRVRKMKEFSATVGTVIPAAHKLCFTPDSLRMIVAGSDSVIYLVDLSQGVAGVFDIVQKFSAHRGDEASEDDEDAMDVDGNDARDSGKIFKKGGREMIATLAVSGDGQWLASGDLLNRIHIFNLDSLKHHATLPVFSALHTTLSFHPSSPTLIVTCTSNEFYLYDCEEARLTDWSREYSQRLPLRWLHRKDIIMGVAFDPRKPAVMIMYGSTHITFIDLEKPVGARNAVISVSQRKLMQHRSRLRERSHRRNQNGGFTSVEAEGDDDALEPELAELERKEYEKRRKAAAREIELATNGKKGGEGLRAGKGQPTDDEETSGHDYNAVIVIESGSEPDDDEDDHLPVSAASPGKNGVEPAKAGTKRSLNGSSTSISPARSLDIEFSGAFQMEHRYGPVMAVEFIGTDELVVVERPVLAIMQGLGVGGYYKHKYGT</sequence>
<dbReference type="STRING" id="109895.A0A507EEG9"/>
<dbReference type="Gene3D" id="2.130.10.10">
    <property type="entry name" value="YVTN repeat-like/Quinoprotein amine dehydrogenase"/>
    <property type="match status" value="3"/>
</dbReference>
<comment type="caution">
    <text evidence="2">The sequence shown here is derived from an EMBL/GenBank/DDBJ whole genome shotgun (WGS) entry which is preliminary data.</text>
</comment>
<dbReference type="SMART" id="SM00320">
    <property type="entry name" value="WD40"/>
    <property type="match status" value="10"/>
</dbReference>
<gene>
    <name evidence="2" type="ORF">PhCBS80983_g00402</name>
</gene>
<dbReference type="SUPFAM" id="SSF50978">
    <property type="entry name" value="WD40 repeat-like"/>
    <property type="match status" value="1"/>
</dbReference>
<keyword evidence="3" id="KW-1185">Reference proteome</keyword>
<dbReference type="SUPFAM" id="SSF50998">
    <property type="entry name" value="Quinoprotein alcohol dehydrogenase-like"/>
    <property type="match status" value="1"/>
</dbReference>
<name>A0A507EEG9_9FUNG</name>
<evidence type="ECO:0000313" key="2">
    <source>
        <dbReference type="EMBL" id="TPX62599.1"/>
    </source>
</evidence>
<dbReference type="InterPro" id="IPR036322">
    <property type="entry name" value="WD40_repeat_dom_sf"/>
</dbReference>
<organism evidence="2 3">
    <name type="scientific">Powellomyces hirtus</name>
    <dbReference type="NCBI Taxonomy" id="109895"/>
    <lineage>
        <taxon>Eukaryota</taxon>
        <taxon>Fungi</taxon>
        <taxon>Fungi incertae sedis</taxon>
        <taxon>Chytridiomycota</taxon>
        <taxon>Chytridiomycota incertae sedis</taxon>
        <taxon>Chytridiomycetes</taxon>
        <taxon>Spizellomycetales</taxon>
        <taxon>Powellomycetaceae</taxon>
        <taxon>Powellomyces</taxon>
    </lineage>
</organism>
<accession>A0A507EEG9</accession>
<dbReference type="InterPro" id="IPR001680">
    <property type="entry name" value="WD40_rpt"/>
</dbReference>
<dbReference type="AlphaFoldDB" id="A0A507EEG9"/>
<evidence type="ECO:0000256" key="1">
    <source>
        <dbReference type="SAM" id="MobiDB-lite"/>
    </source>
</evidence>
<dbReference type="PANTHER" id="PTHR44163:SF1">
    <property type="entry name" value="U3 SMALL NUCLEOLAR RNA-ASSOCIATED PROTEIN 4 HOMOLOG"/>
    <property type="match status" value="1"/>
</dbReference>
<dbReference type="Proteomes" id="UP000318582">
    <property type="component" value="Unassembled WGS sequence"/>
</dbReference>
<dbReference type="GO" id="GO:0030686">
    <property type="term" value="C:90S preribosome"/>
    <property type="evidence" value="ECO:0007669"/>
    <property type="project" value="InterPro"/>
</dbReference>
<dbReference type="Pfam" id="PF00400">
    <property type="entry name" value="WD40"/>
    <property type="match status" value="1"/>
</dbReference>
<feature type="region of interest" description="Disordered" evidence="1">
    <location>
        <begin position="729"/>
        <end position="757"/>
    </location>
</feature>
<dbReference type="GO" id="GO:0034455">
    <property type="term" value="C:t-UTP complex"/>
    <property type="evidence" value="ECO:0007669"/>
    <property type="project" value="TreeGrafter"/>
</dbReference>
<dbReference type="InterPro" id="IPR015943">
    <property type="entry name" value="WD40/YVTN_repeat-like_dom_sf"/>
</dbReference>
<feature type="compositionally biased region" description="Basic residues" evidence="1">
    <location>
        <begin position="729"/>
        <end position="741"/>
    </location>
</feature>
<evidence type="ECO:0000313" key="3">
    <source>
        <dbReference type="Proteomes" id="UP000318582"/>
    </source>
</evidence>
<dbReference type="PANTHER" id="PTHR44163">
    <property type="entry name" value="U3 SMALL NUCLEOLAR RNA-ASSOCIATED PROTEIN 4 HOMOLOG"/>
    <property type="match status" value="1"/>
</dbReference>
<reference evidence="2 3" key="1">
    <citation type="journal article" date="2019" name="Sci. Rep.">
        <title>Comparative genomics of chytrid fungi reveal insights into the obligate biotrophic and pathogenic lifestyle of Synchytrium endobioticum.</title>
        <authorList>
            <person name="van de Vossenberg B.T.L.H."/>
            <person name="Warris S."/>
            <person name="Nguyen H.D.T."/>
            <person name="van Gent-Pelzer M.P.E."/>
            <person name="Joly D.L."/>
            <person name="van de Geest H.C."/>
            <person name="Bonants P.J.M."/>
            <person name="Smith D.S."/>
            <person name="Levesque C.A."/>
            <person name="van der Lee T.A.J."/>
        </authorList>
    </citation>
    <scope>NUCLEOTIDE SEQUENCE [LARGE SCALE GENOMIC DNA]</scope>
    <source>
        <strain evidence="2 3">CBS 809.83</strain>
    </source>
</reference>
<protein>
    <submittedName>
        <fullName evidence="2">Uncharacterized protein</fullName>
    </submittedName>
</protein>
<proteinExistence type="predicted"/>
<dbReference type="InterPro" id="IPR011047">
    <property type="entry name" value="Quinoprotein_ADH-like_sf"/>
</dbReference>
<dbReference type="EMBL" id="QEAQ01000002">
    <property type="protein sequence ID" value="TPX62599.1"/>
    <property type="molecule type" value="Genomic_DNA"/>
</dbReference>
<feature type="compositionally biased region" description="Polar residues" evidence="1">
    <location>
        <begin position="853"/>
        <end position="864"/>
    </location>
</feature>
<dbReference type="GO" id="GO:0003723">
    <property type="term" value="F:RNA binding"/>
    <property type="evidence" value="ECO:0007669"/>
    <property type="project" value="TreeGrafter"/>
</dbReference>
<dbReference type="GO" id="GO:0032040">
    <property type="term" value="C:small-subunit processome"/>
    <property type="evidence" value="ECO:0007669"/>
    <property type="project" value="TreeGrafter"/>
</dbReference>
<dbReference type="InterPro" id="IPR046351">
    <property type="entry name" value="UTP4"/>
</dbReference>